<comment type="catalytic activity">
    <reaction evidence="7">
        <text>a peptidoglycan chain = a peptidoglycan chain with N-acetyl-1,6-anhydromuramyl-[peptide] at the reducing end + a peptidoglycan chain with N-acetylglucosamine at the non-reducing end.</text>
        <dbReference type="EC" id="4.2.2.29"/>
    </reaction>
</comment>
<comment type="caution">
    <text evidence="8">The sequence shown here is derived from an EMBL/GenBank/DDBJ whole genome shotgun (WGS) entry which is preliminary data.</text>
</comment>
<dbReference type="Gene3D" id="3.30.1490.480">
    <property type="entry name" value="Endolytic murein transglycosylase"/>
    <property type="match status" value="1"/>
</dbReference>
<dbReference type="EMBL" id="VMNH01000024">
    <property type="protein sequence ID" value="TVO70480.1"/>
    <property type="molecule type" value="Genomic_DNA"/>
</dbReference>
<dbReference type="GO" id="GO:0008932">
    <property type="term" value="F:lytic endotransglycosylase activity"/>
    <property type="evidence" value="ECO:0007669"/>
    <property type="project" value="UniProtKB-UniRule"/>
</dbReference>
<dbReference type="NCBIfam" id="TIGR00247">
    <property type="entry name" value="endolytic transglycosylase MltG"/>
    <property type="match status" value="1"/>
</dbReference>
<keyword evidence="5 7" id="KW-0456">Lyase</keyword>
<keyword evidence="7" id="KW-0997">Cell inner membrane</keyword>
<proteinExistence type="inferred from homology"/>
<name>A0A558DPX6_9GAMM</name>
<sequence>MIHRLLGIVILGGSFAIAWFMMSINTFSEHPLALPASEVTYQIPTGSSLSAVAIDLEKRGYLESALYFQLMTRWEGQAGNLKAGEYTLNKGITPKALINLFVSGKVKSHALTIVEGWTFKELLAAVNSHESLKQTLEGLTSQEVMVRLGLPGIEPEGRFLPDTYHFPKGTTDSEFLKRAYNSMETYLANEWAQREQGLPLKTPYDALILASIVEKETGQAEERPEIAGVFIRRLQKGMLLQTDPTVIYGMGDRYNGNIRRRDLREDTPYNTYVHKGLTPTPISLPGADAIHSVLHPAKGNTLYFVAKGNGYHQFSATLAEHNSAVRKYQLKR</sequence>
<keyword evidence="4 7" id="KW-0472">Membrane</keyword>
<evidence type="ECO:0000256" key="2">
    <source>
        <dbReference type="ARBA" id="ARBA00022692"/>
    </source>
</evidence>
<protein>
    <recommendedName>
        <fullName evidence="7">Endolytic murein transglycosylase</fullName>
        <ecNumber evidence="7">4.2.2.29</ecNumber>
    </recommendedName>
    <alternativeName>
        <fullName evidence="7">Peptidoglycan lytic transglycosylase</fullName>
    </alternativeName>
    <alternativeName>
        <fullName evidence="7">Peptidoglycan polymerization terminase</fullName>
    </alternativeName>
</protein>
<keyword evidence="3 7" id="KW-1133">Transmembrane helix</keyword>
<evidence type="ECO:0000256" key="3">
    <source>
        <dbReference type="ARBA" id="ARBA00022989"/>
    </source>
</evidence>
<dbReference type="Proteomes" id="UP000316649">
    <property type="component" value="Unassembled WGS sequence"/>
</dbReference>
<accession>A0A558DPX6</accession>
<evidence type="ECO:0000256" key="1">
    <source>
        <dbReference type="ARBA" id="ARBA00022475"/>
    </source>
</evidence>
<keyword evidence="1 7" id="KW-1003">Cell membrane</keyword>
<keyword evidence="6 7" id="KW-0961">Cell wall biogenesis/degradation</keyword>
<gene>
    <name evidence="7 8" type="primary">mltG</name>
    <name evidence="8" type="ORF">FHP88_16470</name>
</gene>
<dbReference type="PANTHER" id="PTHR30518">
    <property type="entry name" value="ENDOLYTIC MUREIN TRANSGLYCOSYLASE"/>
    <property type="match status" value="1"/>
</dbReference>
<reference evidence="8 9" key="1">
    <citation type="submission" date="2019-07" db="EMBL/GenBank/DDBJ databases">
        <title>The pathways for chlorine oxyanion respiration interact through the shared metabolite chlorate.</title>
        <authorList>
            <person name="Barnum T.P."/>
            <person name="Cheng Y."/>
            <person name="Hill K.A."/>
            <person name="Lucas L.N."/>
            <person name="Carlson H.K."/>
            <person name="Coates J.D."/>
        </authorList>
    </citation>
    <scope>NUCLEOTIDE SEQUENCE [LARGE SCALE GENOMIC DNA]</scope>
    <source>
        <strain evidence="8 9">BK-1</strain>
    </source>
</reference>
<keyword evidence="2 7" id="KW-0812">Transmembrane</keyword>
<dbReference type="RefSeq" id="WP_144360195.1">
    <property type="nucleotide sequence ID" value="NZ_VMNH01000024.1"/>
</dbReference>
<dbReference type="HAMAP" id="MF_02065">
    <property type="entry name" value="MltG"/>
    <property type="match status" value="1"/>
</dbReference>
<evidence type="ECO:0000313" key="9">
    <source>
        <dbReference type="Proteomes" id="UP000316649"/>
    </source>
</evidence>
<organism evidence="8 9">
    <name type="scientific">Sedimenticola selenatireducens</name>
    <dbReference type="NCBI Taxonomy" id="191960"/>
    <lineage>
        <taxon>Bacteria</taxon>
        <taxon>Pseudomonadati</taxon>
        <taxon>Pseudomonadota</taxon>
        <taxon>Gammaproteobacteria</taxon>
        <taxon>Chromatiales</taxon>
        <taxon>Sedimenticolaceae</taxon>
        <taxon>Sedimenticola</taxon>
    </lineage>
</organism>
<evidence type="ECO:0000256" key="6">
    <source>
        <dbReference type="ARBA" id="ARBA00023316"/>
    </source>
</evidence>
<keyword evidence="9" id="KW-1185">Reference proteome</keyword>
<dbReference type="OrthoDB" id="9814591at2"/>
<dbReference type="Pfam" id="PF02618">
    <property type="entry name" value="YceG"/>
    <property type="match status" value="1"/>
</dbReference>
<evidence type="ECO:0000256" key="4">
    <source>
        <dbReference type="ARBA" id="ARBA00023136"/>
    </source>
</evidence>
<comment type="similarity">
    <text evidence="7">Belongs to the transglycosylase MltG family.</text>
</comment>
<evidence type="ECO:0000256" key="5">
    <source>
        <dbReference type="ARBA" id="ARBA00023239"/>
    </source>
</evidence>
<evidence type="ECO:0000256" key="7">
    <source>
        <dbReference type="HAMAP-Rule" id="MF_02065"/>
    </source>
</evidence>
<dbReference type="Gene3D" id="3.30.160.60">
    <property type="entry name" value="Classic Zinc Finger"/>
    <property type="match status" value="1"/>
</dbReference>
<dbReference type="GO" id="GO:0005886">
    <property type="term" value="C:plasma membrane"/>
    <property type="evidence" value="ECO:0007669"/>
    <property type="project" value="UniProtKB-UniRule"/>
</dbReference>
<dbReference type="GO" id="GO:0071555">
    <property type="term" value="P:cell wall organization"/>
    <property type="evidence" value="ECO:0007669"/>
    <property type="project" value="UniProtKB-KW"/>
</dbReference>
<evidence type="ECO:0000313" key="8">
    <source>
        <dbReference type="EMBL" id="TVO70480.1"/>
    </source>
</evidence>
<dbReference type="CDD" id="cd08010">
    <property type="entry name" value="MltG_like"/>
    <property type="match status" value="1"/>
</dbReference>
<dbReference type="PANTHER" id="PTHR30518:SF2">
    <property type="entry name" value="ENDOLYTIC MUREIN TRANSGLYCOSYLASE"/>
    <property type="match status" value="1"/>
</dbReference>
<dbReference type="AlphaFoldDB" id="A0A558DPX6"/>
<feature type="site" description="Important for catalytic activity" evidence="7">
    <location>
        <position position="216"/>
    </location>
</feature>
<dbReference type="EC" id="4.2.2.29" evidence="7"/>
<dbReference type="GO" id="GO:0009252">
    <property type="term" value="P:peptidoglycan biosynthetic process"/>
    <property type="evidence" value="ECO:0007669"/>
    <property type="project" value="UniProtKB-UniRule"/>
</dbReference>
<comment type="function">
    <text evidence="7">Functions as a peptidoglycan terminase that cleaves nascent peptidoglycan strands endolytically to terminate their elongation.</text>
</comment>
<dbReference type="InterPro" id="IPR003770">
    <property type="entry name" value="MLTG-like"/>
</dbReference>